<dbReference type="PANTHER" id="PTHR11692">
    <property type="entry name" value="BIFUNCTIONAL PURINE BIOSYNTHESIS PROTEIN PURH"/>
    <property type="match status" value="1"/>
</dbReference>
<evidence type="ECO:0000313" key="13">
    <source>
        <dbReference type="Proteomes" id="UP000022447"/>
    </source>
</evidence>
<dbReference type="Pfam" id="PF01808">
    <property type="entry name" value="AICARFT_IMPCHas"/>
    <property type="match status" value="1"/>
</dbReference>
<feature type="domain" description="MGS-like" evidence="11">
    <location>
        <begin position="2"/>
        <end position="149"/>
    </location>
</feature>
<dbReference type="Gene3D" id="3.40.50.1380">
    <property type="entry name" value="Methylglyoxal synthase-like domain"/>
    <property type="match status" value="1"/>
</dbReference>
<name>X7ED96_9RHOB</name>
<dbReference type="OrthoDB" id="9802065at2"/>
<gene>
    <name evidence="10 12" type="primary">purH</name>
    <name evidence="12" type="ORF">OCH239_06555</name>
</gene>
<dbReference type="GO" id="GO:0004643">
    <property type="term" value="F:phosphoribosylaminoimidazolecarboxamide formyltransferase activity"/>
    <property type="evidence" value="ECO:0007669"/>
    <property type="project" value="UniProtKB-UniRule"/>
</dbReference>
<dbReference type="InterPro" id="IPR011607">
    <property type="entry name" value="MGS-like_dom"/>
</dbReference>
<dbReference type="FunFam" id="3.40.50.1380:FF:000001">
    <property type="entry name" value="Bifunctional purine biosynthesis protein PurH"/>
    <property type="match status" value="1"/>
</dbReference>
<comment type="pathway">
    <text evidence="1 10">Purine metabolism; IMP biosynthesis via de novo pathway; IMP from 5-formamido-1-(5-phospho-D-ribosyl)imidazole-4-carboxamide: step 1/1.</text>
</comment>
<dbReference type="GO" id="GO:0006189">
    <property type="term" value="P:'de novo' IMP biosynthetic process"/>
    <property type="evidence" value="ECO:0007669"/>
    <property type="project" value="UniProtKB-UniRule"/>
</dbReference>
<dbReference type="CDD" id="cd01421">
    <property type="entry name" value="IMPCH"/>
    <property type="match status" value="1"/>
</dbReference>
<dbReference type="UniPathway" id="UPA00074">
    <property type="reaction ID" value="UER00133"/>
</dbReference>
<evidence type="ECO:0000313" key="12">
    <source>
        <dbReference type="EMBL" id="ETX13850.1"/>
    </source>
</evidence>
<comment type="caution">
    <text evidence="12">The sequence shown here is derived from an EMBL/GenBank/DDBJ whole genome shotgun (WGS) entry which is preliminary data.</text>
</comment>
<evidence type="ECO:0000256" key="2">
    <source>
        <dbReference type="ARBA" id="ARBA00004954"/>
    </source>
</evidence>
<dbReference type="InterPro" id="IPR024051">
    <property type="entry name" value="AICAR_Tfase_dup_dom_sf"/>
</dbReference>
<dbReference type="PATRIC" id="fig|1449350.3.peg.2995"/>
<dbReference type="SUPFAM" id="SSF53927">
    <property type="entry name" value="Cytidine deaminase-like"/>
    <property type="match status" value="1"/>
</dbReference>
<dbReference type="RefSeq" id="WP_037264193.1">
    <property type="nucleotide sequence ID" value="NZ_JALZ01000017.1"/>
</dbReference>
<comment type="catalytic activity">
    <reaction evidence="9 10">
        <text>IMP + H2O = 5-formamido-1-(5-phospho-D-ribosyl)imidazole-4-carboxamide</text>
        <dbReference type="Rhea" id="RHEA:18445"/>
        <dbReference type="ChEBI" id="CHEBI:15377"/>
        <dbReference type="ChEBI" id="CHEBI:58053"/>
        <dbReference type="ChEBI" id="CHEBI:58467"/>
        <dbReference type="EC" id="3.5.4.10"/>
    </reaction>
</comment>
<accession>X7ED96</accession>
<dbReference type="EMBL" id="JALZ01000017">
    <property type="protein sequence ID" value="ETX13850.1"/>
    <property type="molecule type" value="Genomic_DNA"/>
</dbReference>
<evidence type="ECO:0000256" key="10">
    <source>
        <dbReference type="HAMAP-Rule" id="MF_00139"/>
    </source>
</evidence>
<comment type="similarity">
    <text evidence="3 10">Belongs to the PurH family.</text>
</comment>
<evidence type="ECO:0000256" key="7">
    <source>
        <dbReference type="ARBA" id="ARBA00023268"/>
    </source>
</evidence>
<keyword evidence="13" id="KW-1185">Reference proteome</keyword>
<dbReference type="SMART" id="SM00851">
    <property type="entry name" value="MGS"/>
    <property type="match status" value="1"/>
</dbReference>
<keyword evidence="5 10" id="KW-0658">Purine biosynthesis</keyword>
<dbReference type="eggNOG" id="COG0138">
    <property type="taxonomic scope" value="Bacteria"/>
</dbReference>
<dbReference type="EC" id="2.1.2.3" evidence="10"/>
<comment type="pathway">
    <text evidence="2 10">Purine metabolism; IMP biosynthesis via de novo pathway; 5-formamido-1-(5-phospho-D-ribosyl)imidazole-4-carboxamide from 5-amino-1-(5-phospho-D-ribosyl)imidazole-4-carboxamide (10-formyl THF route): step 1/1.</text>
</comment>
<dbReference type="GO" id="GO:0003937">
    <property type="term" value="F:IMP cyclohydrolase activity"/>
    <property type="evidence" value="ECO:0007669"/>
    <property type="project" value="UniProtKB-UniRule"/>
</dbReference>
<comment type="domain">
    <text evidence="10">The IMP cyclohydrolase activity resides in the N-terminal region.</text>
</comment>
<evidence type="ECO:0000256" key="4">
    <source>
        <dbReference type="ARBA" id="ARBA00022679"/>
    </source>
</evidence>
<evidence type="ECO:0000256" key="5">
    <source>
        <dbReference type="ARBA" id="ARBA00022755"/>
    </source>
</evidence>
<dbReference type="HAMAP" id="MF_00139">
    <property type="entry name" value="PurH"/>
    <property type="match status" value="1"/>
</dbReference>
<dbReference type="NCBIfam" id="TIGR00355">
    <property type="entry name" value="purH"/>
    <property type="match status" value="1"/>
</dbReference>
<dbReference type="FunFam" id="3.40.140.20:FF:000001">
    <property type="entry name" value="Bifunctional purine biosynthesis protein PurH"/>
    <property type="match status" value="1"/>
</dbReference>
<keyword evidence="4 10" id="KW-0808">Transferase</keyword>
<dbReference type="STRING" id="1449350.OCH239_06555"/>
<reference evidence="12 13" key="1">
    <citation type="submission" date="2014-01" db="EMBL/GenBank/DDBJ databases">
        <title>Roseivivax halodurans JCM 10272 Genome Sequencing.</title>
        <authorList>
            <person name="Lai Q."/>
            <person name="Li G."/>
            <person name="Shao Z."/>
        </authorList>
    </citation>
    <scope>NUCLEOTIDE SEQUENCE [LARGE SCALE GENOMIC DNA]</scope>
    <source>
        <strain evidence="12 13">JCM 10272</strain>
    </source>
</reference>
<sequence>MTDLVRPRRALLSVSDKTGLEDLARSLSERGVELVSTGGTARAMRDAGLEVRDVSEITGFPEMMDGRVKTLHPMVHGGLLALRDDDSHAAAMEEHGIGAIDILVVNLYPFEAAVAGGADYATAIENIDIGGPAMIRAGAKNHAYVAVVTDVEDYDALLAELDANHGQTSYAFRQKLALTAYARTGAYDAAVSGWMADALGETAPRRRVFAGTLAQTLRYGENPHQSAAFYVDGAARPGVATAEQLQGKELSYNNINDTDAAFELVSEFGGDAPACAIIKHANPCGVATGKTLAEAYRRAFDCDRTSAFGGIVALNRTLDWETAEAITEIFTEVVIAPDADPAAREIFANKKNLRLLLTGGLADPKSGGLTFRQVSGGFLVQDRDTGSVARNDLKVATKHAPSEAEMGDLMMAWTVAKHVKSNAIVYVKDGATVGIGAGQMSRVDSTRIAARKSQDMAEALGLSEPLTKGAAVASDAFFPFADGLLAAAEAGATAIIQPGGAMRDDEVTAAADEAGLAMVLTSMRHFRH</sequence>
<dbReference type="SUPFAM" id="SSF52335">
    <property type="entry name" value="Methylglyoxal synthase-like"/>
    <property type="match status" value="1"/>
</dbReference>
<evidence type="ECO:0000256" key="3">
    <source>
        <dbReference type="ARBA" id="ARBA00007667"/>
    </source>
</evidence>
<dbReference type="InterPro" id="IPR036914">
    <property type="entry name" value="MGS-like_dom_sf"/>
</dbReference>
<dbReference type="PROSITE" id="PS51855">
    <property type="entry name" value="MGS"/>
    <property type="match status" value="1"/>
</dbReference>
<dbReference type="NCBIfam" id="NF002049">
    <property type="entry name" value="PRK00881.1"/>
    <property type="match status" value="1"/>
</dbReference>
<dbReference type="InterPro" id="IPR002695">
    <property type="entry name" value="PurH-like"/>
</dbReference>
<evidence type="ECO:0000256" key="8">
    <source>
        <dbReference type="ARBA" id="ARBA00050488"/>
    </source>
</evidence>
<keyword evidence="6 10" id="KW-0378">Hydrolase</keyword>
<organism evidence="12 13">
    <name type="scientific">Roseivivax halodurans JCM 10272</name>
    <dbReference type="NCBI Taxonomy" id="1449350"/>
    <lineage>
        <taxon>Bacteria</taxon>
        <taxon>Pseudomonadati</taxon>
        <taxon>Pseudomonadota</taxon>
        <taxon>Alphaproteobacteria</taxon>
        <taxon>Rhodobacterales</taxon>
        <taxon>Roseobacteraceae</taxon>
        <taxon>Roseivivax</taxon>
    </lineage>
</organism>
<evidence type="ECO:0000256" key="1">
    <source>
        <dbReference type="ARBA" id="ARBA00004844"/>
    </source>
</evidence>
<dbReference type="Pfam" id="PF02142">
    <property type="entry name" value="MGS"/>
    <property type="match status" value="1"/>
</dbReference>
<comment type="catalytic activity">
    <reaction evidence="8 10">
        <text>(6R)-10-formyltetrahydrofolate + 5-amino-1-(5-phospho-beta-D-ribosyl)imidazole-4-carboxamide = 5-formamido-1-(5-phospho-D-ribosyl)imidazole-4-carboxamide + (6S)-5,6,7,8-tetrahydrofolate</text>
        <dbReference type="Rhea" id="RHEA:22192"/>
        <dbReference type="ChEBI" id="CHEBI:57453"/>
        <dbReference type="ChEBI" id="CHEBI:58467"/>
        <dbReference type="ChEBI" id="CHEBI:58475"/>
        <dbReference type="ChEBI" id="CHEBI:195366"/>
        <dbReference type="EC" id="2.1.2.3"/>
    </reaction>
</comment>
<dbReference type="PANTHER" id="PTHR11692:SF0">
    <property type="entry name" value="BIFUNCTIONAL PURINE BIOSYNTHESIS PROTEIN ATIC"/>
    <property type="match status" value="1"/>
</dbReference>
<dbReference type="GO" id="GO:0005829">
    <property type="term" value="C:cytosol"/>
    <property type="evidence" value="ECO:0007669"/>
    <property type="project" value="TreeGrafter"/>
</dbReference>
<dbReference type="SMART" id="SM00798">
    <property type="entry name" value="AICARFT_IMPCHas"/>
    <property type="match status" value="1"/>
</dbReference>
<dbReference type="Proteomes" id="UP000022447">
    <property type="component" value="Unassembled WGS sequence"/>
</dbReference>
<evidence type="ECO:0000256" key="6">
    <source>
        <dbReference type="ARBA" id="ARBA00022801"/>
    </source>
</evidence>
<dbReference type="PIRSF" id="PIRSF000414">
    <property type="entry name" value="AICARFT_IMPCHas"/>
    <property type="match status" value="1"/>
</dbReference>
<keyword evidence="7 10" id="KW-0511">Multifunctional enzyme</keyword>
<dbReference type="FunFam" id="3.40.140.20:FF:000002">
    <property type="entry name" value="Bifunctional purine biosynthesis protein PurH"/>
    <property type="match status" value="1"/>
</dbReference>
<evidence type="ECO:0000256" key="9">
    <source>
        <dbReference type="ARBA" id="ARBA00050687"/>
    </source>
</evidence>
<proteinExistence type="inferred from homology"/>
<dbReference type="AlphaFoldDB" id="X7ED96"/>
<dbReference type="InterPro" id="IPR016193">
    <property type="entry name" value="Cytidine_deaminase-like"/>
</dbReference>
<dbReference type="Gene3D" id="3.40.140.20">
    <property type="match status" value="2"/>
</dbReference>
<evidence type="ECO:0000259" key="11">
    <source>
        <dbReference type="PROSITE" id="PS51855"/>
    </source>
</evidence>
<dbReference type="EC" id="3.5.4.10" evidence="10"/>
<protein>
    <recommendedName>
        <fullName evidence="10">Bifunctional purine biosynthesis protein PurH</fullName>
    </recommendedName>
    <domain>
        <recommendedName>
            <fullName evidence="10">Phosphoribosylaminoimidazolecarboxamide formyltransferase</fullName>
            <ecNumber evidence="10">2.1.2.3</ecNumber>
        </recommendedName>
        <alternativeName>
            <fullName evidence="10">AICAR transformylase</fullName>
        </alternativeName>
    </domain>
    <domain>
        <recommendedName>
            <fullName evidence="10">IMP cyclohydrolase</fullName>
            <ecNumber evidence="10">3.5.4.10</ecNumber>
        </recommendedName>
        <alternativeName>
            <fullName evidence="10">ATIC</fullName>
        </alternativeName>
        <alternativeName>
            <fullName evidence="10">IMP synthase</fullName>
        </alternativeName>
        <alternativeName>
            <fullName evidence="10">Inosinicase</fullName>
        </alternativeName>
    </domain>
</protein>